<dbReference type="InterPro" id="IPR008927">
    <property type="entry name" value="6-PGluconate_DH-like_C_sf"/>
</dbReference>
<dbReference type="GO" id="GO:0016054">
    <property type="term" value="P:organic acid catabolic process"/>
    <property type="evidence" value="ECO:0007669"/>
    <property type="project" value="UniProtKB-ARBA"/>
</dbReference>
<dbReference type="InterPro" id="IPR036291">
    <property type="entry name" value="NAD(P)-bd_dom_sf"/>
</dbReference>
<gene>
    <name evidence="7" type="ORF">caldi_00540</name>
</gene>
<dbReference type="InterPro" id="IPR051265">
    <property type="entry name" value="HIBADH-related_NP60_sf"/>
</dbReference>
<dbReference type="InterPro" id="IPR029154">
    <property type="entry name" value="HIBADH-like_NADP-bd"/>
</dbReference>
<dbReference type="PROSITE" id="PS00895">
    <property type="entry name" value="3_HYDROXYISOBUT_DH"/>
    <property type="match status" value="1"/>
</dbReference>
<sequence length="300" mass="30650">MPETTVAFLGLGQMGLPMALNLQRKGFSVTGWNRTPEKGQPLVEAGGRLAGTPREAVRGADFIVTMLGDPAAVRQVALGTDGFLAACRSGAVWIDASTIGPSAAREMAEAAARARVEYLDAPVLGSVKPATDGTLTFLVGGNPEALTRARPVLDAMGQSVHHFGAAGQGAAAKIVANMLTGTLVAALGEALALADGLGLERDAIVRMLMEGPAGAPIVRMKAPLMQSGDFPPAFQLRWMEKDLGLALLEAHRLGTALPAAAAAHGAYAAARAAGLGDQDFAAIAAFTRSVARGPAGPERA</sequence>
<name>A0AA35CHD0_9FIRM</name>
<evidence type="ECO:0000259" key="6">
    <source>
        <dbReference type="Pfam" id="PF14833"/>
    </source>
</evidence>
<feature type="domain" description="6-phosphogluconate dehydrogenase NADP-binding" evidence="5">
    <location>
        <begin position="5"/>
        <end position="164"/>
    </location>
</feature>
<dbReference type="InterPro" id="IPR015815">
    <property type="entry name" value="HIBADH-related"/>
</dbReference>
<dbReference type="GO" id="GO:0050661">
    <property type="term" value="F:NADP binding"/>
    <property type="evidence" value="ECO:0007669"/>
    <property type="project" value="InterPro"/>
</dbReference>
<comment type="similarity">
    <text evidence="1">Belongs to the HIBADH-related family.</text>
</comment>
<dbReference type="PANTHER" id="PTHR43580:SF2">
    <property type="entry name" value="CYTOKINE-LIKE NUCLEAR FACTOR N-PAC"/>
    <property type="match status" value="1"/>
</dbReference>
<protein>
    <submittedName>
        <fullName evidence="7">2-hydroxy-3-oxopropionate reductase</fullName>
    </submittedName>
</protein>
<evidence type="ECO:0000259" key="5">
    <source>
        <dbReference type="Pfam" id="PF03446"/>
    </source>
</evidence>
<dbReference type="GO" id="GO:0016491">
    <property type="term" value="F:oxidoreductase activity"/>
    <property type="evidence" value="ECO:0007669"/>
    <property type="project" value="UniProtKB-KW"/>
</dbReference>
<keyword evidence="2" id="KW-0560">Oxidoreductase</keyword>
<evidence type="ECO:0000256" key="1">
    <source>
        <dbReference type="ARBA" id="ARBA00009080"/>
    </source>
</evidence>
<feature type="active site" evidence="4">
    <location>
        <position position="173"/>
    </location>
</feature>
<dbReference type="GO" id="GO:0051287">
    <property type="term" value="F:NAD binding"/>
    <property type="evidence" value="ECO:0007669"/>
    <property type="project" value="InterPro"/>
</dbReference>
<dbReference type="InterPro" id="IPR013328">
    <property type="entry name" value="6PGD_dom2"/>
</dbReference>
<evidence type="ECO:0000313" key="7">
    <source>
        <dbReference type="EMBL" id="BDG58964.1"/>
    </source>
</evidence>
<feature type="domain" description="3-hydroxyisobutyrate dehydrogenase-like NAD-binding" evidence="6">
    <location>
        <begin position="167"/>
        <end position="285"/>
    </location>
</feature>
<organism evidence="7 8">
    <name type="scientific">Caldinitratiruptor microaerophilus</name>
    <dbReference type="NCBI Taxonomy" id="671077"/>
    <lineage>
        <taxon>Bacteria</taxon>
        <taxon>Bacillati</taxon>
        <taxon>Bacillota</taxon>
        <taxon>Clostridia</taxon>
        <taxon>Eubacteriales</taxon>
        <taxon>Symbiobacteriaceae</taxon>
        <taxon>Caldinitratiruptor</taxon>
    </lineage>
</organism>
<dbReference type="Proteomes" id="UP001163687">
    <property type="component" value="Chromosome"/>
</dbReference>
<evidence type="ECO:0000256" key="4">
    <source>
        <dbReference type="PIRSR" id="PIRSR000103-1"/>
    </source>
</evidence>
<dbReference type="SUPFAM" id="SSF48179">
    <property type="entry name" value="6-phosphogluconate dehydrogenase C-terminal domain-like"/>
    <property type="match status" value="1"/>
</dbReference>
<dbReference type="Gene3D" id="3.40.50.720">
    <property type="entry name" value="NAD(P)-binding Rossmann-like Domain"/>
    <property type="match status" value="1"/>
</dbReference>
<dbReference type="KEGG" id="cmic:caldi_00540"/>
<dbReference type="SUPFAM" id="SSF51735">
    <property type="entry name" value="NAD(P)-binding Rossmann-fold domains"/>
    <property type="match status" value="1"/>
</dbReference>
<dbReference type="EMBL" id="AP025628">
    <property type="protein sequence ID" value="BDG58964.1"/>
    <property type="molecule type" value="Genomic_DNA"/>
</dbReference>
<reference evidence="7" key="1">
    <citation type="submission" date="2022-03" db="EMBL/GenBank/DDBJ databases">
        <title>Complete genome sequence of Caldinitratiruptor microaerophilus.</title>
        <authorList>
            <person name="Mukaiyama R."/>
            <person name="Nishiyama T."/>
            <person name="Ueda K."/>
        </authorList>
    </citation>
    <scope>NUCLEOTIDE SEQUENCE</scope>
    <source>
        <strain evidence="7">JCM 16183</strain>
    </source>
</reference>
<dbReference type="InterPro" id="IPR002204">
    <property type="entry name" value="3-OH-isobutyrate_DH-rel_CS"/>
</dbReference>
<dbReference type="Pfam" id="PF03446">
    <property type="entry name" value="NAD_binding_2"/>
    <property type="match status" value="1"/>
</dbReference>
<keyword evidence="3" id="KW-0520">NAD</keyword>
<evidence type="ECO:0000256" key="2">
    <source>
        <dbReference type="ARBA" id="ARBA00023002"/>
    </source>
</evidence>
<accession>A0AA35CHD0</accession>
<dbReference type="AlphaFoldDB" id="A0AA35CHD0"/>
<keyword evidence="8" id="KW-1185">Reference proteome</keyword>
<dbReference type="InterPro" id="IPR006115">
    <property type="entry name" value="6PGDH_NADP-bd"/>
</dbReference>
<dbReference type="PIRSF" id="PIRSF000103">
    <property type="entry name" value="HIBADH"/>
    <property type="match status" value="1"/>
</dbReference>
<dbReference type="Pfam" id="PF14833">
    <property type="entry name" value="NAD_binding_11"/>
    <property type="match status" value="1"/>
</dbReference>
<dbReference type="Gene3D" id="1.10.1040.10">
    <property type="entry name" value="N-(1-d-carboxylethyl)-l-norvaline Dehydrogenase, domain 2"/>
    <property type="match status" value="1"/>
</dbReference>
<dbReference type="PANTHER" id="PTHR43580">
    <property type="entry name" value="OXIDOREDUCTASE GLYR1-RELATED"/>
    <property type="match status" value="1"/>
</dbReference>
<proteinExistence type="inferred from homology"/>
<evidence type="ECO:0000256" key="3">
    <source>
        <dbReference type="ARBA" id="ARBA00023027"/>
    </source>
</evidence>
<evidence type="ECO:0000313" key="8">
    <source>
        <dbReference type="Proteomes" id="UP001163687"/>
    </source>
</evidence>